<keyword evidence="3" id="KW-1185">Reference proteome</keyword>
<sequence length="75" mass="8519">MLERNPEASFDQAVNMDKRDLSKSEGLEKQDEMTKFNSMPPNVKQGTSRYLNKAVINNLLEGEMKFVSDDMCSVS</sequence>
<evidence type="ECO:0000313" key="3">
    <source>
        <dbReference type="Proteomes" id="UP000005408"/>
    </source>
</evidence>
<protein>
    <submittedName>
        <fullName evidence="2">Uncharacterized protein</fullName>
    </submittedName>
</protein>
<dbReference type="Proteomes" id="UP000005408">
    <property type="component" value="Unassembled WGS sequence"/>
</dbReference>
<organism evidence="2 3">
    <name type="scientific">Magallana gigas</name>
    <name type="common">Pacific oyster</name>
    <name type="synonym">Crassostrea gigas</name>
    <dbReference type="NCBI Taxonomy" id="29159"/>
    <lineage>
        <taxon>Eukaryota</taxon>
        <taxon>Metazoa</taxon>
        <taxon>Spiralia</taxon>
        <taxon>Lophotrochozoa</taxon>
        <taxon>Mollusca</taxon>
        <taxon>Bivalvia</taxon>
        <taxon>Autobranchia</taxon>
        <taxon>Pteriomorphia</taxon>
        <taxon>Ostreida</taxon>
        <taxon>Ostreoidea</taxon>
        <taxon>Ostreidae</taxon>
        <taxon>Magallana</taxon>
    </lineage>
</organism>
<feature type="compositionally biased region" description="Polar residues" evidence="1">
    <location>
        <begin position="35"/>
        <end position="44"/>
    </location>
</feature>
<accession>A0A8W8JM27</accession>
<evidence type="ECO:0000256" key="1">
    <source>
        <dbReference type="SAM" id="MobiDB-lite"/>
    </source>
</evidence>
<evidence type="ECO:0000313" key="2">
    <source>
        <dbReference type="EnsemblMetazoa" id="G20162.1:cds"/>
    </source>
</evidence>
<feature type="region of interest" description="Disordered" evidence="1">
    <location>
        <begin position="1"/>
        <end position="44"/>
    </location>
</feature>
<dbReference type="AlphaFoldDB" id="A0A8W8JM27"/>
<proteinExistence type="predicted"/>
<dbReference type="EnsemblMetazoa" id="G20162.1">
    <property type="protein sequence ID" value="G20162.1:cds"/>
    <property type="gene ID" value="G20162"/>
</dbReference>
<reference evidence="2" key="1">
    <citation type="submission" date="2022-08" db="UniProtKB">
        <authorList>
            <consortium name="EnsemblMetazoa"/>
        </authorList>
    </citation>
    <scope>IDENTIFICATION</scope>
    <source>
        <strain evidence="2">05x7-T-G4-1.051#20</strain>
    </source>
</reference>
<feature type="compositionally biased region" description="Basic and acidic residues" evidence="1">
    <location>
        <begin position="16"/>
        <end position="34"/>
    </location>
</feature>
<name>A0A8W8JM27_MAGGI</name>